<accession>A0A6L8W636</accession>
<comment type="caution">
    <text evidence="3">The sequence shown here is derived from an EMBL/GenBank/DDBJ whole genome shotgun (WGS) entry which is preliminary data.</text>
</comment>
<dbReference type="Proteomes" id="UP000476030">
    <property type="component" value="Unassembled WGS sequence"/>
</dbReference>
<dbReference type="GO" id="GO:0005829">
    <property type="term" value="C:cytosol"/>
    <property type="evidence" value="ECO:0007669"/>
    <property type="project" value="TreeGrafter"/>
</dbReference>
<evidence type="ECO:0000256" key="1">
    <source>
        <dbReference type="ARBA" id="ARBA00022448"/>
    </source>
</evidence>
<evidence type="ECO:0000256" key="2">
    <source>
        <dbReference type="ARBA" id="ARBA00022927"/>
    </source>
</evidence>
<protein>
    <submittedName>
        <fullName evidence="3">Uncharacterized protein</fullName>
    </submittedName>
</protein>
<reference evidence="3 4" key="1">
    <citation type="submission" date="2019-12" db="EMBL/GenBank/DDBJ databases">
        <title>Snethiella sp. nov. sp. isolated from sea sand.</title>
        <authorList>
            <person name="Kim J."/>
            <person name="Jeong S.E."/>
            <person name="Jung H.S."/>
            <person name="Jeon C.O."/>
        </authorList>
    </citation>
    <scope>NUCLEOTIDE SEQUENCE [LARGE SCALE GENOMIC DNA]</scope>
    <source>
        <strain evidence="3 4">DP05</strain>
    </source>
</reference>
<dbReference type="RefSeq" id="WP_161314717.1">
    <property type="nucleotide sequence ID" value="NZ_WTUW01000001.1"/>
</dbReference>
<keyword evidence="1" id="KW-0813">Transport</keyword>
<dbReference type="InterPro" id="IPR051472">
    <property type="entry name" value="T3SS_Stator/FliH"/>
</dbReference>
<evidence type="ECO:0000313" key="3">
    <source>
        <dbReference type="EMBL" id="MZR30199.1"/>
    </source>
</evidence>
<dbReference type="EMBL" id="WTUW01000001">
    <property type="protein sequence ID" value="MZR30199.1"/>
    <property type="molecule type" value="Genomic_DNA"/>
</dbReference>
<dbReference type="AlphaFoldDB" id="A0A6L8W636"/>
<keyword evidence="4" id="KW-1185">Reference proteome</keyword>
<evidence type="ECO:0000313" key="4">
    <source>
        <dbReference type="Proteomes" id="UP000476030"/>
    </source>
</evidence>
<dbReference type="PANTHER" id="PTHR34982">
    <property type="entry name" value="YOP PROTEINS TRANSLOCATION PROTEIN L"/>
    <property type="match status" value="1"/>
</dbReference>
<sequence length="228" mass="25582">MAATNRFLFDTEFGTDSSSFDEAPKQAEREEMVYTKSDVEALKAEAFENGLREGQNQSLQGIETSVAETMSAINTQLAQLASEHDGRMNVIKQDSAHLAFSIASKFAPALIDLTPEAEVQKLIEECLIDLHDEPRIVVRANAEVCDKISKKIDDLTSRSAFQGSIILLPDETKHAGDCRVEWADGGTERRLEDIQQRLEEVINRFIRSNRGENQEFKNDMDQPTADQF</sequence>
<organism evidence="3 4">
    <name type="scientific">Sneathiella litorea</name>
    <dbReference type="NCBI Taxonomy" id="2606216"/>
    <lineage>
        <taxon>Bacteria</taxon>
        <taxon>Pseudomonadati</taxon>
        <taxon>Pseudomonadota</taxon>
        <taxon>Alphaproteobacteria</taxon>
        <taxon>Sneathiellales</taxon>
        <taxon>Sneathiellaceae</taxon>
        <taxon>Sneathiella</taxon>
    </lineage>
</organism>
<proteinExistence type="predicted"/>
<dbReference type="PANTHER" id="PTHR34982:SF1">
    <property type="entry name" value="FLAGELLAR ASSEMBLY PROTEIN FLIH"/>
    <property type="match status" value="1"/>
</dbReference>
<gene>
    <name evidence="3" type="ORF">GQE98_06060</name>
</gene>
<dbReference type="GO" id="GO:0015031">
    <property type="term" value="P:protein transport"/>
    <property type="evidence" value="ECO:0007669"/>
    <property type="project" value="UniProtKB-KW"/>
</dbReference>
<keyword evidence="2" id="KW-0653">Protein transport</keyword>
<name>A0A6L8W636_9PROT</name>